<dbReference type="Pfam" id="PF13424">
    <property type="entry name" value="TPR_12"/>
    <property type="match status" value="1"/>
</dbReference>
<protein>
    <submittedName>
        <fullName evidence="5">Tetratricopeptide repeat protein</fullName>
    </submittedName>
</protein>
<dbReference type="InterPro" id="IPR019734">
    <property type="entry name" value="TPR_rpt"/>
</dbReference>
<evidence type="ECO:0000313" key="6">
    <source>
        <dbReference type="Proteomes" id="UP001163719"/>
    </source>
</evidence>
<feature type="compositionally biased region" description="Basic and acidic residues" evidence="4">
    <location>
        <begin position="162"/>
        <end position="181"/>
    </location>
</feature>
<comment type="caution">
    <text evidence="5">The sequence shown here is derived from an EMBL/GenBank/DDBJ whole genome shotgun (WGS) entry which is preliminary data.</text>
</comment>
<accession>A0ABT3HIX2</accession>
<dbReference type="RefSeq" id="WP_264741704.1">
    <property type="nucleotide sequence ID" value="NZ_JAPDHV010000001.1"/>
</dbReference>
<feature type="repeat" description="TPR" evidence="3">
    <location>
        <begin position="97"/>
        <end position="130"/>
    </location>
</feature>
<feature type="compositionally biased region" description="Low complexity" evidence="4">
    <location>
        <begin position="182"/>
        <end position="207"/>
    </location>
</feature>
<keyword evidence="6" id="KW-1185">Reference proteome</keyword>
<dbReference type="PANTHER" id="PTHR45586">
    <property type="entry name" value="TPR REPEAT-CONTAINING PROTEIN PA4667"/>
    <property type="match status" value="1"/>
</dbReference>
<dbReference type="PROSITE" id="PS50005">
    <property type="entry name" value="TPR"/>
    <property type="match status" value="2"/>
</dbReference>
<dbReference type="InterPro" id="IPR051012">
    <property type="entry name" value="CellSynth/LPSAsmb/PSIAsmb"/>
</dbReference>
<dbReference type="Gene3D" id="1.25.40.10">
    <property type="entry name" value="Tetratricopeptide repeat domain"/>
    <property type="match status" value="1"/>
</dbReference>
<dbReference type="Proteomes" id="UP001163719">
    <property type="component" value="Unassembled WGS sequence"/>
</dbReference>
<evidence type="ECO:0000256" key="4">
    <source>
        <dbReference type="SAM" id="MobiDB-lite"/>
    </source>
</evidence>
<dbReference type="SUPFAM" id="SSF48452">
    <property type="entry name" value="TPR-like"/>
    <property type="match status" value="1"/>
</dbReference>
<dbReference type="PANTHER" id="PTHR45586:SF1">
    <property type="entry name" value="LIPOPOLYSACCHARIDE ASSEMBLY PROTEIN B"/>
    <property type="match status" value="1"/>
</dbReference>
<name>A0ABT3HIX2_9FLAO</name>
<keyword evidence="1" id="KW-0677">Repeat</keyword>
<evidence type="ECO:0000313" key="5">
    <source>
        <dbReference type="EMBL" id="MCW3159727.1"/>
    </source>
</evidence>
<feature type="region of interest" description="Disordered" evidence="4">
    <location>
        <begin position="141"/>
        <end position="248"/>
    </location>
</feature>
<dbReference type="PROSITE" id="PS50293">
    <property type="entry name" value="TPR_REGION"/>
    <property type="match status" value="1"/>
</dbReference>
<keyword evidence="2 3" id="KW-0802">TPR repeat</keyword>
<dbReference type="InterPro" id="IPR011990">
    <property type="entry name" value="TPR-like_helical_dom_sf"/>
</dbReference>
<dbReference type="EMBL" id="JAPDHV010000001">
    <property type="protein sequence ID" value="MCW3159727.1"/>
    <property type="molecule type" value="Genomic_DNA"/>
</dbReference>
<sequence>MNNKIIFLSLMFIFSFSNVLFGQENYRTLVFEGNQKFEGKDYDGASAKYYEAIKSNRKEFTAHYNLGNALYKSKKYEEAKTEFERAQKLAQTLPDKAAALHNMGNAYMQLNQPEEAANYYKQSLKQDPRNEATRKNYEIAKLKEKENKQKKDQQNNSGKGGGGKDQKQNDDKKGDPKDKNQDQGNGKQNQGESQQGNEPNQNQNNEGKMPKDLENAILNKVSDKERETARRILNKNSYSMPESNEKDW</sequence>
<organism evidence="5 6">
    <name type="scientific">Chryseobacterium oryctis</name>
    <dbReference type="NCBI Taxonomy" id="2952618"/>
    <lineage>
        <taxon>Bacteria</taxon>
        <taxon>Pseudomonadati</taxon>
        <taxon>Bacteroidota</taxon>
        <taxon>Flavobacteriia</taxon>
        <taxon>Flavobacteriales</taxon>
        <taxon>Weeksellaceae</taxon>
        <taxon>Chryseobacterium group</taxon>
        <taxon>Chryseobacterium</taxon>
    </lineage>
</organism>
<feature type="repeat" description="TPR" evidence="3">
    <location>
        <begin position="60"/>
        <end position="93"/>
    </location>
</feature>
<evidence type="ECO:0000256" key="1">
    <source>
        <dbReference type="ARBA" id="ARBA00022737"/>
    </source>
</evidence>
<feature type="compositionally biased region" description="Basic and acidic residues" evidence="4">
    <location>
        <begin position="141"/>
        <end position="153"/>
    </location>
</feature>
<gene>
    <name evidence="5" type="ORF">OH806_00350</name>
</gene>
<dbReference type="SMART" id="SM00028">
    <property type="entry name" value="TPR"/>
    <property type="match status" value="3"/>
</dbReference>
<feature type="compositionally biased region" description="Basic and acidic residues" evidence="4">
    <location>
        <begin position="221"/>
        <end position="230"/>
    </location>
</feature>
<evidence type="ECO:0000256" key="2">
    <source>
        <dbReference type="ARBA" id="ARBA00022803"/>
    </source>
</evidence>
<proteinExistence type="predicted"/>
<reference evidence="5" key="1">
    <citation type="submission" date="2022-10" db="EMBL/GenBank/DDBJ databases">
        <title>Chryseobacterium babae sp. nov. isolated from the gut of the beetle Oryctes rhinoceros, and Chryseobacterium kimseyorum sp. nov., isolated from a stick insect rearing cage.</title>
        <authorList>
            <person name="Shelomi M."/>
            <person name="Han C.-J."/>
            <person name="Chen W.-M."/>
            <person name="Chen H.-K."/>
            <person name="Liaw S.-J."/>
            <person name="Muhle E."/>
            <person name="Clermont D."/>
        </authorList>
    </citation>
    <scope>NUCLEOTIDE SEQUENCE</scope>
    <source>
        <strain evidence="5">WLa1L2M3</strain>
    </source>
</reference>
<evidence type="ECO:0000256" key="3">
    <source>
        <dbReference type="PROSITE-ProRule" id="PRU00339"/>
    </source>
</evidence>